<evidence type="ECO:0000313" key="4">
    <source>
        <dbReference type="Proteomes" id="UP000237631"/>
    </source>
</evidence>
<evidence type="ECO:0000313" key="3">
    <source>
        <dbReference type="EMBL" id="PPJ56219.1"/>
    </source>
</evidence>
<name>A0A2S6C910_9PEZI</name>
<evidence type="ECO:0000256" key="1">
    <source>
        <dbReference type="SAM" id="Coils"/>
    </source>
</evidence>
<reference evidence="4" key="1">
    <citation type="journal article" date="2017" name="bioRxiv">
        <title>Conservation of a gene cluster reveals novel cercosporin biosynthetic mechanisms and extends production to the genus Colletotrichum.</title>
        <authorList>
            <person name="de Jonge R."/>
            <person name="Ebert M.K."/>
            <person name="Huitt-Roehl C.R."/>
            <person name="Pal P."/>
            <person name="Suttle J.C."/>
            <person name="Spanner R.E."/>
            <person name="Neubauer J.D."/>
            <person name="Jurick W.M.II."/>
            <person name="Stott K.A."/>
            <person name="Secor G.A."/>
            <person name="Thomma B.P.H.J."/>
            <person name="Van de Peer Y."/>
            <person name="Townsend C.A."/>
            <person name="Bolton M.D."/>
        </authorList>
    </citation>
    <scope>NUCLEOTIDE SEQUENCE [LARGE SCALE GENOMIC DNA]</scope>
    <source>
        <strain evidence="4">CBS538.71</strain>
    </source>
</reference>
<protein>
    <submittedName>
        <fullName evidence="3">Uncharacterized protein</fullName>
    </submittedName>
</protein>
<feature type="region of interest" description="Disordered" evidence="2">
    <location>
        <begin position="1"/>
        <end position="54"/>
    </location>
</feature>
<gene>
    <name evidence="3" type="ORF">CBER1_09383</name>
</gene>
<dbReference type="AlphaFoldDB" id="A0A2S6C910"/>
<comment type="caution">
    <text evidence="3">The sequence shown here is derived from an EMBL/GenBank/DDBJ whole genome shotgun (WGS) entry which is preliminary data.</text>
</comment>
<feature type="compositionally biased region" description="Basic residues" evidence="2">
    <location>
        <begin position="35"/>
        <end position="45"/>
    </location>
</feature>
<evidence type="ECO:0000256" key="2">
    <source>
        <dbReference type="SAM" id="MobiDB-lite"/>
    </source>
</evidence>
<dbReference type="EMBL" id="PNEN01000522">
    <property type="protein sequence ID" value="PPJ56219.1"/>
    <property type="molecule type" value="Genomic_DNA"/>
</dbReference>
<keyword evidence="1" id="KW-0175">Coiled coil</keyword>
<feature type="coiled-coil region" evidence="1">
    <location>
        <begin position="101"/>
        <end position="138"/>
    </location>
</feature>
<accession>A0A2S6C910</accession>
<organism evidence="3 4">
    <name type="scientific">Cercospora berteroae</name>
    <dbReference type="NCBI Taxonomy" id="357750"/>
    <lineage>
        <taxon>Eukaryota</taxon>
        <taxon>Fungi</taxon>
        <taxon>Dikarya</taxon>
        <taxon>Ascomycota</taxon>
        <taxon>Pezizomycotina</taxon>
        <taxon>Dothideomycetes</taxon>
        <taxon>Dothideomycetidae</taxon>
        <taxon>Mycosphaerellales</taxon>
        <taxon>Mycosphaerellaceae</taxon>
        <taxon>Cercospora</taxon>
    </lineage>
</organism>
<sequence>MGNARPSPTEQQAQYVTDGDGNLVQVQDGDTTIKSRSKGVGKRSSRAKDNPDVSSVRRFGNAEALEKEASRRWIEYGFLVDAFNTKTKTSRSWYTTGQAHKSLREAERARLRKEIPRLEAELKKCKEEMQQMDEADRDWDGKYGIRCEQGEWDKMKLEKFRGYLRMDHDEVPDLREGGEGEDG</sequence>
<dbReference type="Proteomes" id="UP000237631">
    <property type="component" value="Unassembled WGS sequence"/>
</dbReference>
<proteinExistence type="predicted"/>
<dbReference type="OrthoDB" id="3646062at2759"/>
<keyword evidence="4" id="KW-1185">Reference proteome</keyword>
<feature type="compositionally biased region" description="Polar residues" evidence="2">
    <location>
        <begin position="1"/>
        <end position="15"/>
    </location>
</feature>